<feature type="region of interest" description="Disordered" evidence="1">
    <location>
        <begin position="1"/>
        <end position="69"/>
    </location>
</feature>
<evidence type="ECO:0000313" key="2">
    <source>
        <dbReference type="EMBL" id="XAE40926.1"/>
    </source>
</evidence>
<feature type="compositionally biased region" description="Polar residues" evidence="1">
    <location>
        <begin position="13"/>
        <end position="24"/>
    </location>
</feature>
<accession>A0ABZ3CZJ1</accession>
<evidence type="ECO:0000256" key="1">
    <source>
        <dbReference type="SAM" id="MobiDB-lite"/>
    </source>
</evidence>
<organism evidence="2 3">
    <name type="scientific">Nguyenibacter vanlangensis</name>
    <dbReference type="NCBI Taxonomy" id="1216886"/>
    <lineage>
        <taxon>Bacteria</taxon>
        <taxon>Pseudomonadati</taxon>
        <taxon>Pseudomonadota</taxon>
        <taxon>Alphaproteobacteria</taxon>
        <taxon>Acetobacterales</taxon>
        <taxon>Acetobacteraceae</taxon>
        <taxon>Nguyenibacter</taxon>
    </lineage>
</organism>
<evidence type="ECO:0000313" key="3">
    <source>
        <dbReference type="Proteomes" id="UP001449795"/>
    </source>
</evidence>
<dbReference type="RefSeq" id="WP_342626955.1">
    <property type="nucleotide sequence ID" value="NZ_CP152276.1"/>
</dbReference>
<dbReference type="Proteomes" id="UP001449795">
    <property type="component" value="Chromosome"/>
</dbReference>
<gene>
    <name evidence="2" type="ORF">AAC691_11280</name>
</gene>
<name>A0ABZ3CZJ1_9PROT</name>
<reference evidence="2 3" key="1">
    <citation type="submission" date="2024-04" db="EMBL/GenBank/DDBJ databases">
        <title>Complete genome sequence of Nguyenibacter vanlangesis HBCM-1154, a strain capable of nitrogen fixation, IAA production, and phosphorus solubilization isolated from sugarcane soil.</title>
        <authorList>
            <person name="MY HANH P."/>
        </authorList>
    </citation>
    <scope>NUCLEOTIDE SEQUENCE [LARGE SCALE GENOMIC DNA]</scope>
    <source>
        <strain evidence="2 3">HBCM 1154</strain>
    </source>
</reference>
<keyword evidence="3" id="KW-1185">Reference proteome</keyword>
<sequence length="69" mass="7299">MRRMNQIPARAASPSTNPVSNSDTIAGVKPGNGVGQQQREIGGTATPGDSVFNPQIRPNEWGYLSTTDT</sequence>
<proteinExistence type="predicted"/>
<protein>
    <submittedName>
        <fullName evidence="2">Uncharacterized protein</fullName>
    </submittedName>
</protein>
<dbReference type="EMBL" id="CP152276">
    <property type="protein sequence ID" value="XAE40926.1"/>
    <property type="molecule type" value="Genomic_DNA"/>
</dbReference>